<evidence type="ECO:0000313" key="3">
    <source>
        <dbReference type="Proteomes" id="UP000325182"/>
    </source>
</evidence>
<keyword evidence="1" id="KW-0472">Membrane</keyword>
<keyword evidence="1" id="KW-1133">Transmembrane helix</keyword>
<protein>
    <submittedName>
        <fullName evidence="2">Uncharacterized protein</fullName>
    </submittedName>
</protein>
<organism evidence="2 3">
    <name type="scientific">Rossellomorea vietnamensis</name>
    <dbReference type="NCBI Taxonomy" id="218284"/>
    <lineage>
        <taxon>Bacteria</taxon>
        <taxon>Bacillati</taxon>
        <taxon>Bacillota</taxon>
        <taxon>Bacilli</taxon>
        <taxon>Bacillales</taxon>
        <taxon>Bacillaceae</taxon>
        <taxon>Rossellomorea</taxon>
    </lineage>
</organism>
<accession>A0A5D4MFT6</accession>
<reference evidence="2 3" key="1">
    <citation type="submission" date="2019-08" db="EMBL/GenBank/DDBJ databases">
        <title>Bacillus genomes from the desert of Cuatro Cienegas, Coahuila.</title>
        <authorList>
            <person name="Olmedo-Alvarez G."/>
        </authorList>
    </citation>
    <scope>NUCLEOTIDE SEQUENCE [LARGE SCALE GENOMIC DNA]</scope>
    <source>
        <strain evidence="2 3">CH128b_4D</strain>
    </source>
</reference>
<gene>
    <name evidence="2" type="ORF">FZC84_08820</name>
</gene>
<name>A0A5D4MFT6_9BACI</name>
<dbReference type="Proteomes" id="UP000325182">
    <property type="component" value="Unassembled WGS sequence"/>
</dbReference>
<dbReference type="AlphaFoldDB" id="A0A5D4MFT6"/>
<evidence type="ECO:0000313" key="2">
    <source>
        <dbReference type="EMBL" id="TYR99905.1"/>
    </source>
</evidence>
<dbReference type="EMBL" id="VTEG01000004">
    <property type="protein sequence ID" value="TYR99905.1"/>
    <property type="molecule type" value="Genomic_DNA"/>
</dbReference>
<dbReference type="RefSeq" id="WP_148953624.1">
    <property type="nucleotide sequence ID" value="NZ_VTEG01000004.1"/>
</dbReference>
<feature type="transmembrane region" description="Helical" evidence="1">
    <location>
        <begin position="7"/>
        <end position="29"/>
    </location>
</feature>
<proteinExistence type="predicted"/>
<evidence type="ECO:0000256" key="1">
    <source>
        <dbReference type="SAM" id="Phobius"/>
    </source>
</evidence>
<sequence>MIKKAGLPMIVSLAVLICLPVFFLCISFITGQWGYLLWSLPPSFLAGFTGLMVSKNKTRMKNV</sequence>
<keyword evidence="1" id="KW-0812">Transmembrane</keyword>
<comment type="caution">
    <text evidence="2">The sequence shown here is derived from an EMBL/GenBank/DDBJ whole genome shotgun (WGS) entry which is preliminary data.</text>
</comment>
<feature type="transmembrane region" description="Helical" evidence="1">
    <location>
        <begin position="35"/>
        <end position="53"/>
    </location>
</feature>